<protein>
    <submittedName>
        <fullName evidence="1">DUF2334 domain-containing protein</fullName>
    </submittedName>
</protein>
<dbReference type="AlphaFoldDB" id="A0A7C5KAU4"/>
<name>A0A7C5KAU4_9BACT</name>
<dbReference type="CDD" id="cd10923">
    <property type="entry name" value="CE4_COG5298"/>
    <property type="match status" value="1"/>
</dbReference>
<reference evidence="1" key="1">
    <citation type="journal article" date="2020" name="mSystems">
        <title>Genome- and Community-Level Interaction Insights into Carbon Utilization and Element Cycling Functions of Hydrothermarchaeota in Hydrothermal Sediment.</title>
        <authorList>
            <person name="Zhou Z."/>
            <person name="Liu Y."/>
            <person name="Xu W."/>
            <person name="Pan J."/>
            <person name="Luo Z.H."/>
            <person name="Li M."/>
        </authorList>
    </citation>
    <scope>NUCLEOTIDE SEQUENCE [LARGE SCALE GENOMIC DNA]</scope>
    <source>
        <strain evidence="1">SpSt-1019</strain>
    </source>
</reference>
<dbReference type="SUPFAM" id="SSF88713">
    <property type="entry name" value="Glycoside hydrolase/deacetylase"/>
    <property type="match status" value="1"/>
</dbReference>
<proteinExistence type="predicted"/>
<dbReference type="EMBL" id="DRUY01000071">
    <property type="protein sequence ID" value="HHI65316.1"/>
    <property type="molecule type" value="Genomic_DNA"/>
</dbReference>
<gene>
    <name evidence="1" type="ORF">ENL70_02040</name>
</gene>
<evidence type="ECO:0000313" key="1">
    <source>
        <dbReference type="EMBL" id="HHI65316.1"/>
    </source>
</evidence>
<dbReference type="Gene3D" id="3.20.20.370">
    <property type="entry name" value="Glycoside hydrolase/deacetylase"/>
    <property type="match status" value="1"/>
</dbReference>
<sequence>MQSAQYLSLDKLLGTLLLLISISFLFTSSKERVSALVFYDRSEIWYSDVGKMQSGWLENVLHVKDIKVKRFPIDSPYVTKDPNILFYEGTRGMQFIPEPIVWRAKAEKEATWWIGSNEEALLDGYGKSKVGFRYSNAQFSFNKVLYRGFTFDTQPFYVTPINPESSSVLISAENNKGDSSPILLKSKNLFFMASNPFLGTDRKRYMALCDAIARYLGVPEQPRPLGLIRLEDVHPMYDIPRLKAVIDLLEKRDIPFSIAVIPIFVDPSKGINVKLTDDPKLISVLKEAQMHGAQIFIHGLTHQFSGESAVGYEFWDNKIQAPFPGRITLEQLEGRIKEAKEIISAAGLKIDGWETPHYMAPPILYKALKAEGIKTIYERMLLTDEVQFDNPLIVHQMLIYPSTYNGMYWIPEDFGYDGYNFTQKTVYNELRKNKAFSRGVASFFFHPYLGRDKLDALLNSAERDNVLFVSIKRLLKFYRINTN</sequence>
<dbReference type="Pfam" id="PF10096">
    <property type="entry name" value="DUF2334"/>
    <property type="match status" value="1"/>
</dbReference>
<comment type="caution">
    <text evidence="1">The sequence shown here is derived from an EMBL/GenBank/DDBJ whole genome shotgun (WGS) entry which is preliminary data.</text>
</comment>
<dbReference type="InterPro" id="IPR018763">
    <property type="entry name" value="DUF2334"/>
</dbReference>
<accession>A0A7C5KAU4</accession>
<dbReference type="InterPro" id="IPR011330">
    <property type="entry name" value="Glyco_hydro/deAcase_b/a-brl"/>
</dbReference>
<dbReference type="GO" id="GO:0005975">
    <property type="term" value="P:carbohydrate metabolic process"/>
    <property type="evidence" value="ECO:0007669"/>
    <property type="project" value="InterPro"/>
</dbReference>
<organism evidence="1">
    <name type="scientific">Thermodesulfobium narugense</name>
    <dbReference type="NCBI Taxonomy" id="184064"/>
    <lineage>
        <taxon>Bacteria</taxon>
        <taxon>Pseudomonadati</taxon>
        <taxon>Thermodesulfobiota</taxon>
        <taxon>Thermodesulfobiia</taxon>
        <taxon>Thermodesulfobiales</taxon>
        <taxon>Thermodesulfobiaceae</taxon>
        <taxon>Thermodesulfobium</taxon>
    </lineage>
</organism>